<keyword evidence="1" id="KW-1133">Transmembrane helix</keyword>
<keyword evidence="1" id="KW-0812">Transmembrane</keyword>
<feature type="transmembrane region" description="Helical" evidence="1">
    <location>
        <begin position="210"/>
        <end position="227"/>
    </location>
</feature>
<evidence type="ECO:0000256" key="1">
    <source>
        <dbReference type="SAM" id="Phobius"/>
    </source>
</evidence>
<evidence type="ECO:0000313" key="2">
    <source>
        <dbReference type="EMBL" id="ESU73411.1"/>
    </source>
</evidence>
<dbReference type="AlphaFoldDB" id="A0A7U9JD53"/>
<feature type="transmembrane region" description="Helical" evidence="1">
    <location>
        <begin position="175"/>
        <end position="198"/>
    </location>
</feature>
<sequence>MYKNSFALFSIDDKGMKDFLVIGEHPTLGVRNMNDVIDVGPLLIRTSWLIWLVAGAGGYLFWRVVWTGSSEQRRCIQQLLIDGVFVYLVVWKISPVLMDPSLLWHNPLGVLYLPGGDRGVMLGAVTAAAVTIFRTYRQNIPMHLLVNSTIVVYLGAHFVYYLFERQYGPPLVHFLFALHPIHLYQLFLAAVVMLWTIWQRNPLERAEYTYLFLTIWGGGQWMIWMIAK</sequence>
<feature type="transmembrane region" description="Helical" evidence="1">
    <location>
        <begin position="79"/>
        <end position="98"/>
    </location>
</feature>
<proteinExistence type="predicted"/>
<dbReference type="Proteomes" id="UP000018339">
    <property type="component" value="Unassembled WGS sequence"/>
</dbReference>
<accession>A0A7U9JD53</accession>
<evidence type="ECO:0000313" key="3">
    <source>
        <dbReference type="Proteomes" id="UP000018339"/>
    </source>
</evidence>
<dbReference type="EMBL" id="AYSF01000029">
    <property type="protein sequence ID" value="ESU73411.1"/>
    <property type="molecule type" value="Genomic_DNA"/>
</dbReference>
<feature type="transmembrane region" description="Helical" evidence="1">
    <location>
        <begin position="144"/>
        <end position="163"/>
    </location>
</feature>
<gene>
    <name evidence="2" type="ORF">T260_03085</name>
</gene>
<protein>
    <recommendedName>
        <fullName evidence="4">Prolipoprotein diacylglyceryl transferase</fullName>
    </recommendedName>
</protein>
<name>A0A7U9JD53_GEOTM</name>
<evidence type="ECO:0008006" key="4">
    <source>
        <dbReference type="Google" id="ProtNLM"/>
    </source>
</evidence>
<comment type="caution">
    <text evidence="2">The sequence shown here is derived from an EMBL/GenBank/DDBJ whole genome shotgun (WGS) entry which is preliminary data.</text>
</comment>
<feature type="transmembrane region" description="Helical" evidence="1">
    <location>
        <begin position="48"/>
        <end position="67"/>
    </location>
</feature>
<keyword evidence="1" id="KW-0472">Membrane</keyword>
<reference evidence="2 3" key="1">
    <citation type="journal article" date="2014" name="Genome Announc.">
        <title>Draft Genome Sequence of Geobacillus thermopakistaniensis Strain MAS1.</title>
        <authorList>
            <person name="Siddiqui M.A."/>
            <person name="Rashid N."/>
            <person name="Ayyampalayam S."/>
            <person name="Whitman W.B."/>
        </authorList>
    </citation>
    <scope>NUCLEOTIDE SEQUENCE [LARGE SCALE GENOMIC DNA]</scope>
    <source>
        <strain evidence="2 3">MAS1</strain>
    </source>
</reference>
<organism evidence="2 3">
    <name type="scientific">Geobacillus thermopakistaniensis (strain MAS1)</name>
    <dbReference type="NCBI Taxonomy" id="1408282"/>
    <lineage>
        <taxon>Bacteria</taxon>
        <taxon>Bacillati</taxon>
        <taxon>Bacillota</taxon>
        <taxon>Bacilli</taxon>
        <taxon>Bacillales</taxon>
        <taxon>Anoxybacillaceae</taxon>
        <taxon>Geobacillus</taxon>
    </lineage>
</organism>
<feature type="transmembrane region" description="Helical" evidence="1">
    <location>
        <begin position="118"/>
        <end position="137"/>
    </location>
</feature>
<keyword evidence="3" id="KW-1185">Reference proteome</keyword>